<protein>
    <submittedName>
        <fullName evidence="1">Uncharacterized protein</fullName>
    </submittedName>
</protein>
<keyword evidence="2" id="KW-1185">Reference proteome</keyword>
<dbReference type="EMBL" id="CP121106">
    <property type="protein sequence ID" value="WFL78656.1"/>
    <property type="molecule type" value="Genomic_DNA"/>
</dbReference>
<name>A0ABY8FUH8_9SPHN</name>
<dbReference type="Proteomes" id="UP001215827">
    <property type="component" value="Chromosome"/>
</dbReference>
<accession>A0ABY8FUH8</accession>
<proteinExistence type="predicted"/>
<reference evidence="1 2" key="1">
    <citation type="submission" date="2023-03" db="EMBL/GenBank/DDBJ databases">
        <title>Altererythrobacter sp. CAU 1644 isolated from sand.</title>
        <authorList>
            <person name="Kim W."/>
        </authorList>
    </citation>
    <scope>NUCLEOTIDE SEQUENCE [LARGE SCALE GENOMIC DNA]</scope>
    <source>
        <strain evidence="1 2">CAU 1644</strain>
    </source>
</reference>
<sequence>MAHAIEVEIERNFSVFKDMLEELLERAAGKYALLHNQSLEGLYPTAAAAGRAGFDKFGARPFSIQLVSDEPVDLGFYSYANTERTSAEQ</sequence>
<organism evidence="1 2">
    <name type="scientific">Altererythrobacter arenosus</name>
    <dbReference type="NCBI Taxonomy" id="3032592"/>
    <lineage>
        <taxon>Bacteria</taxon>
        <taxon>Pseudomonadati</taxon>
        <taxon>Pseudomonadota</taxon>
        <taxon>Alphaproteobacteria</taxon>
        <taxon>Sphingomonadales</taxon>
        <taxon>Erythrobacteraceae</taxon>
        <taxon>Altererythrobacter</taxon>
    </lineage>
</organism>
<gene>
    <name evidence="1" type="ORF">P7228_06220</name>
</gene>
<evidence type="ECO:0000313" key="2">
    <source>
        <dbReference type="Proteomes" id="UP001215827"/>
    </source>
</evidence>
<evidence type="ECO:0000313" key="1">
    <source>
        <dbReference type="EMBL" id="WFL78656.1"/>
    </source>
</evidence>
<dbReference type="RefSeq" id="WP_278017346.1">
    <property type="nucleotide sequence ID" value="NZ_CP121106.1"/>
</dbReference>